<dbReference type="RefSeq" id="WP_060469085.1">
    <property type="nucleotide sequence ID" value="NZ_AP025515.1"/>
</dbReference>
<evidence type="ECO:0000313" key="2">
    <source>
        <dbReference type="Proteomes" id="UP000057389"/>
    </source>
</evidence>
<comment type="caution">
    <text evidence="1">The sequence shown here is derived from an EMBL/GenBank/DDBJ whole genome shotgun (WGS) entry which is preliminary data.</text>
</comment>
<dbReference type="Proteomes" id="UP000057389">
    <property type="component" value="Unassembled WGS sequence"/>
</dbReference>
<dbReference type="AlphaFoldDB" id="A0A125P4X8"/>
<name>A0A125P4X8_9VIBR</name>
<proteinExistence type="predicted"/>
<dbReference type="EMBL" id="LMXU01000032">
    <property type="protein sequence ID" value="KWT99550.1"/>
    <property type="molecule type" value="Genomic_DNA"/>
</dbReference>
<gene>
    <name evidence="1" type="ORF">APQ14_14440</name>
</gene>
<dbReference type="InterPro" id="IPR010775">
    <property type="entry name" value="DUF1365"/>
</dbReference>
<evidence type="ECO:0000313" key="1">
    <source>
        <dbReference type="EMBL" id="KWT99550.1"/>
    </source>
</evidence>
<dbReference type="OrthoDB" id="9778801at2"/>
<dbReference type="Pfam" id="PF07103">
    <property type="entry name" value="DUF1365"/>
    <property type="match status" value="1"/>
</dbReference>
<dbReference type="GeneID" id="300180636"/>
<keyword evidence="2" id="KW-1185">Reference proteome</keyword>
<dbReference type="PANTHER" id="PTHR33973:SF4">
    <property type="entry name" value="OS07G0153300 PROTEIN"/>
    <property type="match status" value="1"/>
</dbReference>
<organism evidence="1 2">
    <name type="scientific">Vibrio toranzoniae</name>
    <dbReference type="NCBI Taxonomy" id="1194427"/>
    <lineage>
        <taxon>Bacteria</taxon>
        <taxon>Pseudomonadati</taxon>
        <taxon>Pseudomonadota</taxon>
        <taxon>Gammaproteobacteria</taxon>
        <taxon>Vibrionales</taxon>
        <taxon>Vibrionaceae</taxon>
        <taxon>Vibrio</taxon>
    </lineage>
</organism>
<sequence>MNTHALTPGMGSAPEKSEELSGIYWGNVRHRRFGDITHEFSYQLYMMGLDLDELPQTTARSALFGTQWYNPIRFVESDYLAEKKENSINNEPKSLKQRIASKVQQLGGVWSESNRVTMLAQCRCLGIYFSPINCFFCYDETGECRYMLAEVSNTPWRQRHYYLIDMQQELKVKKEFHVSPFMDLNMTYFWKIKPPAKRTLVHIESRRDEKLFDATLALTKQSVTKQNIRRTVFKIPAMTIKVVMGIYYQALKLFLKKVPFVAHPDSTS</sequence>
<accession>A0A125P4X8</accession>
<dbReference type="PANTHER" id="PTHR33973">
    <property type="entry name" value="OS07G0153300 PROTEIN"/>
    <property type="match status" value="1"/>
</dbReference>
<protein>
    <submittedName>
        <fullName evidence="1">Chromosome partitioning protein ParA</fullName>
    </submittedName>
</protein>
<reference evidence="1 2" key="1">
    <citation type="submission" date="2015-11" db="EMBL/GenBank/DDBJ databases">
        <title>Draft WGS of Vibrio toranzoniae.</title>
        <authorList>
            <person name="Lasa A."/>
            <person name="Romalde J.L."/>
        </authorList>
    </citation>
    <scope>NUCLEOTIDE SEQUENCE [LARGE SCALE GENOMIC DNA]</scope>
    <source>
        <strain evidence="1 2">Vb 10.8</strain>
    </source>
</reference>